<dbReference type="PIRSF" id="PIRSF006815">
    <property type="entry name" value="GcvPA"/>
    <property type="match status" value="1"/>
</dbReference>
<dbReference type="PANTHER" id="PTHR42806">
    <property type="entry name" value="GLYCINE CLEAVAGE SYSTEM P-PROTEIN"/>
    <property type="match status" value="1"/>
</dbReference>
<comment type="subunit">
    <text evidence="4">The glycine cleavage system is composed of four proteins: P, T, L and H. In this organism, the P 'protein' is a heterodimer of two subunits.</text>
</comment>
<feature type="domain" description="Glycine cleavage system P-protein N-terminal" evidence="5">
    <location>
        <begin position="1"/>
        <end position="447"/>
    </location>
</feature>
<name>A0A0S6VSE6_9BACT</name>
<dbReference type="InterPro" id="IPR015421">
    <property type="entry name" value="PyrdxlP-dep_Trfase_major"/>
</dbReference>
<comment type="function">
    <text evidence="1 4">The glycine cleavage system catalyzes the degradation of glycine. The P protein binds the alpha-amino group of glycine through its pyridoxal phosphate cofactor; CO(2) is released and the remaining methylamine moiety is then transferred to the lipoamide cofactor of the H protein.</text>
</comment>
<reference evidence="6" key="1">
    <citation type="journal article" date="2015" name="PeerJ">
        <title>First genomic representation of candidate bacterial phylum KSB3 points to enhanced environmental sensing as a trigger of wastewater bulking.</title>
        <authorList>
            <person name="Sekiguchi Y."/>
            <person name="Ohashi A."/>
            <person name="Parks D.H."/>
            <person name="Yamauchi T."/>
            <person name="Tyson G.W."/>
            <person name="Hugenholtz P."/>
        </authorList>
    </citation>
    <scope>NUCLEOTIDE SEQUENCE [LARGE SCALE GENOMIC DNA]</scope>
</reference>
<dbReference type="Proteomes" id="UP000030700">
    <property type="component" value="Unassembled WGS sequence"/>
</dbReference>
<sequence length="452" mass="48813">MRYIPNTEQERQEMLAVIGVASVNDLFADIPTAVALKCDLQLPGPMAEPDVMRHLRSLSRLNGSADDYISFSGAGAYNHFVPAAVKHLIARGEFATAYTPYQPEIAQGTLQAIFEFQTLICQLTGMDVANASMYDGASAAAEAILMAQRINDRSEALIATSLHPDYRQVISTYTKQIGISLNDIGLAADGSVDLAALRARISERTACVVVQSPNFFGGIEDLAAIAAIAHEQGALLVVAVAEPVSLGLLAPPGQFGADIVVGEAQAFGNPISFGGPYIGFFAIKNDPKGKIVRKMPGRLVGETTDLDGKRGFVLTLATREQHIKREKATSNICSNEALCALAATIHLSLLGKHGLKELARQNFRNAEYAKREIAKLPGYGLLFSRPTFNEFAVKTPISADDITHRLSDHKLIGGVNLTPSYPQFGHAMLLCVTEQHRKDDIDRLVTLLREMA</sequence>
<dbReference type="InterPro" id="IPR015422">
    <property type="entry name" value="PyrdxlP-dep_Trfase_small"/>
</dbReference>
<evidence type="ECO:0000256" key="1">
    <source>
        <dbReference type="ARBA" id="ARBA00003788"/>
    </source>
</evidence>
<dbReference type="InterPro" id="IPR020581">
    <property type="entry name" value="GDC_P"/>
</dbReference>
<dbReference type="PANTHER" id="PTHR42806:SF1">
    <property type="entry name" value="GLYCINE DEHYDROGENASE (DECARBOXYLATING)"/>
    <property type="match status" value="1"/>
</dbReference>
<dbReference type="GO" id="GO:0004375">
    <property type="term" value="F:glycine dehydrogenase (decarboxylating) activity"/>
    <property type="evidence" value="ECO:0007669"/>
    <property type="project" value="UniProtKB-EC"/>
</dbReference>
<dbReference type="HOGENOM" id="CLU_004620_0_2_0"/>
<gene>
    <name evidence="4" type="primary">gcvPA</name>
    <name evidence="6" type="ORF">U14_01606</name>
</gene>
<dbReference type="InterPro" id="IPR049315">
    <property type="entry name" value="GDC-P_N"/>
</dbReference>
<organism evidence="6">
    <name type="scientific">Candidatus Moduliflexus flocculans</name>
    <dbReference type="NCBI Taxonomy" id="1499966"/>
    <lineage>
        <taxon>Bacteria</taxon>
        <taxon>Candidatus Moduliflexota</taxon>
        <taxon>Candidatus Moduliflexia</taxon>
        <taxon>Candidatus Moduliflexales</taxon>
        <taxon>Candidatus Moduliflexaceae</taxon>
    </lineage>
</organism>
<dbReference type="CDD" id="cd00613">
    <property type="entry name" value="GDC-P"/>
    <property type="match status" value="1"/>
</dbReference>
<dbReference type="SUPFAM" id="SSF53383">
    <property type="entry name" value="PLP-dependent transferases"/>
    <property type="match status" value="1"/>
</dbReference>
<dbReference type="EMBL" id="DF820456">
    <property type="protein sequence ID" value="GAK50376.1"/>
    <property type="molecule type" value="Genomic_DNA"/>
</dbReference>
<evidence type="ECO:0000256" key="2">
    <source>
        <dbReference type="ARBA" id="ARBA00023002"/>
    </source>
</evidence>
<comment type="similarity">
    <text evidence="4">Belongs to the GcvP family. N-terminal subunit subfamily.</text>
</comment>
<dbReference type="AlphaFoldDB" id="A0A0S6VSE6"/>
<evidence type="ECO:0000256" key="3">
    <source>
        <dbReference type="ARBA" id="ARBA00049026"/>
    </source>
</evidence>
<dbReference type="NCBIfam" id="NF001696">
    <property type="entry name" value="PRK00451.1"/>
    <property type="match status" value="1"/>
</dbReference>
<dbReference type="Gene3D" id="3.40.640.10">
    <property type="entry name" value="Type I PLP-dependent aspartate aminotransferase-like (Major domain)"/>
    <property type="match status" value="1"/>
</dbReference>
<evidence type="ECO:0000256" key="4">
    <source>
        <dbReference type="HAMAP-Rule" id="MF_00712"/>
    </source>
</evidence>
<protein>
    <recommendedName>
        <fullName evidence="4">Probable glycine dehydrogenase (decarboxylating) subunit 1</fullName>
        <ecNumber evidence="4">1.4.4.2</ecNumber>
    </recommendedName>
    <alternativeName>
        <fullName evidence="4">Glycine cleavage system P-protein subunit 1</fullName>
    </alternativeName>
    <alternativeName>
        <fullName evidence="4">Glycine decarboxylase subunit 1</fullName>
    </alternativeName>
    <alternativeName>
        <fullName evidence="4">Glycine dehydrogenase (aminomethyl-transferring) subunit 1</fullName>
    </alternativeName>
</protein>
<dbReference type="STRING" id="1499966.U14_01606"/>
<dbReference type="InterPro" id="IPR023010">
    <property type="entry name" value="GcvPA"/>
</dbReference>
<keyword evidence="2 4" id="KW-0560">Oxidoreductase</keyword>
<dbReference type="HAMAP" id="MF_00712">
    <property type="entry name" value="GcvPA"/>
    <property type="match status" value="1"/>
</dbReference>
<accession>A0A0S6VSE6</accession>
<comment type="catalytic activity">
    <reaction evidence="3 4">
        <text>N(6)-[(R)-lipoyl]-L-lysyl-[glycine-cleavage complex H protein] + glycine + H(+) = N(6)-[(R)-S(8)-aminomethyldihydrolipoyl]-L-lysyl-[glycine-cleavage complex H protein] + CO2</text>
        <dbReference type="Rhea" id="RHEA:24304"/>
        <dbReference type="Rhea" id="RHEA-COMP:10494"/>
        <dbReference type="Rhea" id="RHEA-COMP:10495"/>
        <dbReference type="ChEBI" id="CHEBI:15378"/>
        <dbReference type="ChEBI" id="CHEBI:16526"/>
        <dbReference type="ChEBI" id="CHEBI:57305"/>
        <dbReference type="ChEBI" id="CHEBI:83099"/>
        <dbReference type="ChEBI" id="CHEBI:83143"/>
        <dbReference type="EC" id="1.4.4.2"/>
    </reaction>
</comment>
<proteinExistence type="inferred from homology"/>
<evidence type="ECO:0000313" key="6">
    <source>
        <dbReference type="EMBL" id="GAK50376.1"/>
    </source>
</evidence>
<dbReference type="Pfam" id="PF02347">
    <property type="entry name" value="GDC-P"/>
    <property type="match status" value="1"/>
</dbReference>
<evidence type="ECO:0000259" key="5">
    <source>
        <dbReference type="Pfam" id="PF02347"/>
    </source>
</evidence>
<dbReference type="GO" id="GO:0019464">
    <property type="term" value="P:glycine decarboxylation via glycine cleavage system"/>
    <property type="evidence" value="ECO:0007669"/>
    <property type="project" value="UniProtKB-UniRule"/>
</dbReference>
<keyword evidence="7" id="KW-1185">Reference proteome</keyword>
<dbReference type="EC" id="1.4.4.2" evidence="4"/>
<evidence type="ECO:0000313" key="7">
    <source>
        <dbReference type="Proteomes" id="UP000030700"/>
    </source>
</evidence>
<dbReference type="Gene3D" id="3.90.1150.10">
    <property type="entry name" value="Aspartate Aminotransferase, domain 1"/>
    <property type="match status" value="1"/>
</dbReference>
<dbReference type="InterPro" id="IPR015424">
    <property type="entry name" value="PyrdxlP-dep_Trfase"/>
</dbReference>
<dbReference type="GO" id="GO:0009116">
    <property type="term" value="P:nucleoside metabolic process"/>
    <property type="evidence" value="ECO:0007669"/>
    <property type="project" value="InterPro"/>
</dbReference>